<dbReference type="InterPro" id="IPR043502">
    <property type="entry name" value="DNA/RNA_pol_sf"/>
</dbReference>
<dbReference type="Pfam" id="PF00078">
    <property type="entry name" value="RVT_1"/>
    <property type="match status" value="1"/>
</dbReference>
<dbReference type="InterPro" id="IPR000477">
    <property type="entry name" value="RT_dom"/>
</dbReference>
<dbReference type="AlphaFoldDB" id="A0A371I1B8"/>
<dbReference type="PANTHER" id="PTHR24559:SF437">
    <property type="entry name" value="RNA-DIRECTED DNA POLYMERASE HOMOLOG"/>
    <property type="match status" value="1"/>
</dbReference>
<organism evidence="2 3">
    <name type="scientific">Mucuna pruriens</name>
    <name type="common">Velvet bean</name>
    <name type="synonym">Dolichos pruriens</name>
    <dbReference type="NCBI Taxonomy" id="157652"/>
    <lineage>
        <taxon>Eukaryota</taxon>
        <taxon>Viridiplantae</taxon>
        <taxon>Streptophyta</taxon>
        <taxon>Embryophyta</taxon>
        <taxon>Tracheophyta</taxon>
        <taxon>Spermatophyta</taxon>
        <taxon>Magnoliopsida</taxon>
        <taxon>eudicotyledons</taxon>
        <taxon>Gunneridae</taxon>
        <taxon>Pentapetalae</taxon>
        <taxon>rosids</taxon>
        <taxon>fabids</taxon>
        <taxon>Fabales</taxon>
        <taxon>Fabaceae</taxon>
        <taxon>Papilionoideae</taxon>
        <taxon>50 kb inversion clade</taxon>
        <taxon>NPAAA clade</taxon>
        <taxon>indigoferoid/millettioid clade</taxon>
        <taxon>Phaseoleae</taxon>
        <taxon>Mucuna</taxon>
    </lineage>
</organism>
<evidence type="ECO:0000313" key="3">
    <source>
        <dbReference type="Proteomes" id="UP000257109"/>
    </source>
</evidence>
<proteinExistence type="predicted"/>
<name>A0A371I1B8_MUCPR</name>
<dbReference type="Gene3D" id="3.10.10.10">
    <property type="entry name" value="HIV Type 1 Reverse Transcriptase, subunit A, domain 1"/>
    <property type="match status" value="1"/>
</dbReference>
<gene>
    <name evidence="2" type="ORF">CR513_06968</name>
</gene>
<dbReference type="InterPro" id="IPR053134">
    <property type="entry name" value="RNA-dir_DNA_polymerase"/>
</dbReference>
<dbReference type="CDD" id="cd01647">
    <property type="entry name" value="RT_LTR"/>
    <property type="match status" value="1"/>
</dbReference>
<comment type="caution">
    <text evidence="2">The sequence shown here is derived from an EMBL/GenBank/DDBJ whole genome shotgun (WGS) entry which is preliminary data.</text>
</comment>
<feature type="non-terminal residue" evidence="2">
    <location>
        <position position="1"/>
    </location>
</feature>
<dbReference type="Gene3D" id="3.30.70.270">
    <property type="match status" value="1"/>
</dbReference>
<reference evidence="2" key="1">
    <citation type="submission" date="2018-05" db="EMBL/GenBank/DDBJ databases">
        <title>Draft genome of Mucuna pruriens seed.</title>
        <authorList>
            <person name="Nnadi N.E."/>
            <person name="Vos R."/>
            <person name="Hasami M.H."/>
            <person name="Devisetty U.K."/>
            <person name="Aguiy J.C."/>
        </authorList>
    </citation>
    <scope>NUCLEOTIDE SEQUENCE [LARGE SCALE GENOMIC DNA]</scope>
    <source>
        <strain evidence="2">JCA_2017</strain>
    </source>
</reference>
<dbReference type="PANTHER" id="PTHR24559">
    <property type="entry name" value="TRANSPOSON TY3-I GAG-POL POLYPROTEIN"/>
    <property type="match status" value="1"/>
</dbReference>
<keyword evidence="3" id="KW-1185">Reference proteome</keyword>
<feature type="domain" description="Reverse transcriptase" evidence="1">
    <location>
        <begin position="97"/>
        <end position="188"/>
    </location>
</feature>
<evidence type="ECO:0000313" key="2">
    <source>
        <dbReference type="EMBL" id="RDY08764.1"/>
    </source>
</evidence>
<dbReference type="Proteomes" id="UP000257109">
    <property type="component" value="Unassembled WGS sequence"/>
</dbReference>
<protein>
    <recommendedName>
        <fullName evidence="1">Reverse transcriptase domain-containing protein</fullName>
    </recommendedName>
</protein>
<dbReference type="SUPFAM" id="SSF56672">
    <property type="entry name" value="DNA/RNA polymerases"/>
    <property type="match status" value="1"/>
</dbReference>
<dbReference type="OrthoDB" id="7756796at2759"/>
<sequence length="299" mass="34714">MSENKQEKEKHEIECSKKKRFFFTNNFHSSFPCEIESLLSEFTGVFPNEVPHGLPSLRAYITNPEETKEIQKQVNELLQKDFVRENLSPCYVFVILVPKKDGIWCMCIDSWAINKITIKYRYLIPRLDDMIDESFGYCVFTKIDLKGGYNQIRMKKGDEWKTTFKTRYGLYEWLVMPFGLSNAPSTFMSKALDEHVEHLHVVLNILRDNKLYENLKNSKGISVDEEKVKAIKEWPTLKNGNKKAKFVRGLHAKVQLLYPLCQAVLCIFWSNFGTFVGGPLDCKLLWSRPPSVAFISCIS</sequence>
<evidence type="ECO:0000259" key="1">
    <source>
        <dbReference type="Pfam" id="PF00078"/>
    </source>
</evidence>
<accession>A0A371I1B8</accession>
<dbReference type="InterPro" id="IPR043128">
    <property type="entry name" value="Rev_trsase/Diguanyl_cyclase"/>
</dbReference>
<dbReference type="EMBL" id="QJKJ01001212">
    <property type="protein sequence ID" value="RDY08764.1"/>
    <property type="molecule type" value="Genomic_DNA"/>
</dbReference>